<evidence type="ECO:0000313" key="1">
    <source>
        <dbReference type="EMBL" id="MFD1372689.1"/>
    </source>
</evidence>
<organism evidence="1 2">
    <name type="scientific">Actinoplanes sichuanensis</name>
    <dbReference type="NCBI Taxonomy" id="512349"/>
    <lineage>
        <taxon>Bacteria</taxon>
        <taxon>Bacillati</taxon>
        <taxon>Actinomycetota</taxon>
        <taxon>Actinomycetes</taxon>
        <taxon>Micromonosporales</taxon>
        <taxon>Micromonosporaceae</taxon>
        <taxon>Actinoplanes</taxon>
    </lineage>
</organism>
<keyword evidence="2" id="KW-1185">Reference proteome</keyword>
<reference evidence="2" key="1">
    <citation type="journal article" date="2019" name="Int. J. Syst. Evol. Microbiol.">
        <title>The Global Catalogue of Microorganisms (GCM) 10K type strain sequencing project: providing services to taxonomists for standard genome sequencing and annotation.</title>
        <authorList>
            <consortium name="The Broad Institute Genomics Platform"/>
            <consortium name="The Broad Institute Genome Sequencing Center for Infectious Disease"/>
            <person name="Wu L."/>
            <person name="Ma J."/>
        </authorList>
    </citation>
    <scope>NUCLEOTIDE SEQUENCE [LARGE SCALE GENOMIC DNA]</scope>
    <source>
        <strain evidence="2">CCM 7526</strain>
    </source>
</reference>
<protein>
    <submittedName>
        <fullName evidence="1">Uncharacterized protein</fullName>
    </submittedName>
</protein>
<evidence type="ECO:0000313" key="2">
    <source>
        <dbReference type="Proteomes" id="UP001597183"/>
    </source>
</evidence>
<name>A0ABW4AQ79_9ACTN</name>
<dbReference type="Proteomes" id="UP001597183">
    <property type="component" value="Unassembled WGS sequence"/>
</dbReference>
<comment type="caution">
    <text evidence="1">The sequence shown here is derived from an EMBL/GenBank/DDBJ whole genome shotgun (WGS) entry which is preliminary data.</text>
</comment>
<proteinExistence type="predicted"/>
<gene>
    <name evidence="1" type="ORF">ACFQ5G_45815</name>
</gene>
<dbReference type="RefSeq" id="WP_317795135.1">
    <property type="nucleotide sequence ID" value="NZ_AP028461.1"/>
</dbReference>
<dbReference type="EMBL" id="JBHTMK010000060">
    <property type="protein sequence ID" value="MFD1372689.1"/>
    <property type="molecule type" value="Genomic_DNA"/>
</dbReference>
<accession>A0ABW4AQ79</accession>
<sequence>MSIEDDIARFDWSRIRTYLGYAEMVPYALRGLISASDDEEAVRLGVWIERILLSVAGPCEGCVPVASVLVAALSEMTPSGHRVALGLLSQISAAEITGPAHEQIGAVDVKEIRQAVAGGFQHYVAVLRAESSPEADLYSCIDLMDTLAFYDRSLAAEAIAALESVRTAGRAPDLARSIDKTLDDLDDFSNDSA</sequence>